<dbReference type="PROSITE" id="PS51186">
    <property type="entry name" value="GNAT"/>
    <property type="match status" value="1"/>
</dbReference>
<dbReference type="PANTHER" id="PTHR43792:SF1">
    <property type="entry name" value="N-ACETYLTRANSFERASE DOMAIN-CONTAINING PROTEIN"/>
    <property type="match status" value="1"/>
</dbReference>
<dbReference type="AlphaFoldDB" id="A0A7W7U2L5"/>
<dbReference type="RefSeq" id="WP_184931667.1">
    <property type="nucleotide sequence ID" value="NZ_JACHJY010000007.1"/>
</dbReference>
<keyword evidence="2" id="KW-0808">Transferase</keyword>
<organism evidence="2 3">
    <name type="scientific">Streptomyces nymphaeiformis</name>
    <dbReference type="NCBI Taxonomy" id="2663842"/>
    <lineage>
        <taxon>Bacteria</taxon>
        <taxon>Bacillati</taxon>
        <taxon>Actinomycetota</taxon>
        <taxon>Actinomycetes</taxon>
        <taxon>Kitasatosporales</taxon>
        <taxon>Streptomycetaceae</taxon>
        <taxon>Streptomyces</taxon>
    </lineage>
</organism>
<evidence type="ECO:0000313" key="3">
    <source>
        <dbReference type="Proteomes" id="UP000582643"/>
    </source>
</evidence>
<dbReference type="CDD" id="cd04301">
    <property type="entry name" value="NAT_SF"/>
    <property type="match status" value="1"/>
</dbReference>
<dbReference type="PANTHER" id="PTHR43792">
    <property type="entry name" value="GNAT FAMILY, PUTATIVE (AFU_ORTHOLOGUE AFUA_3G00765)-RELATED-RELATED"/>
    <property type="match status" value="1"/>
</dbReference>
<dbReference type="Proteomes" id="UP000582643">
    <property type="component" value="Unassembled WGS sequence"/>
</dbReference>
<comment type="caution">
    <text evidence="2">The sequence shown here is derived from an EMBL/GenBank/DDBJ whole genome shotgun (WGS) entry which is preliminary data.</text>
</comment>
<keyword evidence="3" id="KW-1185">Reference proteome</keyword>
<dbReference type="SUPFAM" id="SSF55729">
    <property type="entry name" value="Acyl-CoA N-acyltransferases (Nat)"/>
    <property type="match status" value="1"/>
</dbReference>
<dbReference type="InterPro" id="IPR051531">
    <property type="entry name" value="N-acetyltransferase"/>
</dbReference>
<dbReference type="InterPro" id="IPR000182">
    <property type="entry name" value="GNAT_dom"/>
</dbReference>
<feature type="domain" description="N-acetyltransferase" evidence="1">
    <location>
        <begin position="16"/>
        <end position="180"/>
    </location>
</feature>
<accession>A0A7W7U2L5</accession>
<dbReference type="Pfam" id="PF13302">
    <property type="entry name" value="Acetyltransf_3"/>
    <property type="match status" value="1"/>
</dbReference>
<protein>
    <submittedName>
        <fullName evidence="2">RimJ/RimL family protein N-acetyltransferase</fullName>
    </submittedName>
</protein>
<name>A0A7W7U2L5_9ACTN</name>
<sequence>MSVLLSVEPTACLPALRLRAWQPDDVDALVAAHRDPALRRWLMTTIDSEADARRWMDEQRQGWAGGTRFAFAVLEDDEAGFGQPVGHVVVKPSGEGSAEVGYWTAAEVRGRGVASRALEAAVRWVLTERPAAPPVERFELFHAADNTASCRVADRCGFALEAVLPAQPPTFPTEGHLHVRTGTARF</sequence>
<evidence type="ECO:0000313" key="2">
    <source>
        <dbReference type="EMBL" id="MBB4983887.1"/>
    </source>
</evidence>
<reference evidence="2 3" key="1">
    <citation type="submission" date="2020-08" db="EMBL/GenBank/DDBJ databases">
        <title>Genomic Encyclopedia of Type Strains, Phase III (KMG-III): the genomes of soil and plant-associated and newly described type strains.</title>
        <authorList>
            <person name="Whitman W."/>
        </authorList>
    </citation>
    <scope>NUCLEOTIDE SEQUENCE [LARGE SCALE GENOMIC DNA]</scope>
    <source>
        <strain evidence="2 3">SFB5A</strain>
    </source>
</reference>
<dbReference type="GO" id="GO:0016747">
    <property type="term" value="F:acyltransferase activity, transferring groups other than amino-acyl groups"/>
    <property type="evidence" value="ECO:0007669"/>
    <property type="project" value="InterPro"/>
</dbReference>
<dbReference type="EMBL" id="JACHJY010000007">
    <property type="protein sequence ID" value="MBB4983887.1"/>
    <property type="molecule type" value="Genomic_DNA"/>
</dbReference>
<evidence type="ECO:0000259" key="1">
    <source>
        <dbReference type="PROSITE" id="PS51186"/>
    </source>
</evidence>
<gene>
    <name evidence="2" type="ORF">GGE06_004833</name>
</gene>
<dbReference type="Gene3D" id="3.40.630.30">
    <property type="match status" value="1"/>
</dbReference>
<proteinExistence type="predicted"/>
<dbReference type="InterPro" id="IPR016181">
    <property type="entry name" value="Acyl_CoA_acyltransferase"/>
</dbReference>